<keyword evidence="3" id="KW-0732">Signal</keyword>
<feature type="chain" id="PRO_5011617013" description="Superoxide dismutase [Cu-Zn]" evidence="3">
    <location>
        <begin position="20"/>
        <end position="164"/>
    </location>
</feature>
<comment type="cofactor">
    <cofactor evidence="2">
        <name>Zn(2+)</name>
        <dbReference type="ChEBI" id="CHEBI:29105"/>
    </cofactor>
    <text evidence="2">Binds 1 zinc ion per subunit.</text>
</comment>
<dbReference type="Pfam" id="PF00080">
    <property type="entry name" value="Sod_Cu"/>
    <property type="match status" value="1"/>
</dbReference>
<proteinExistence type="inferred from homology"/>
<dbReference type="InterPro" id="IPR024134">
    <property type="entry name" value="SOD_Cu/Zn_/chaperone"/>
</dbReference>
<dbReference type="GO" id="GO:0005507">
    <property type="term" value="F:copper ion binding"/>
    <property type="evidence" value="ECO:0007669"/>
    <property type="project" value="InterPro"/>
</dbReference>
<accession>A0A1H8G7H0</accession>
<protein>
    <recommendedName>
        <fullName evidence="2">Superoxide dismutase [Cu-Zn]</fullName>
        <ecNumber evidence="2">1.15.1.1</ecNumber>
    </recommendedName>
</protein>
<dbReference type="PANTHER" id="PTHR10003">
    <property type="entry name" value="SUPEROXIDE DISMUTASE CU-ZN -RELATED"/>
    <property type="match status" value="1"/>
</dbReference>
<feature type="signal peptide" evidence="3">
    <location>
        <begin position="1"/>
        <end position="19"/>
    </location>
</feature>
<name>A0A1H8G7H0_9RHOB</name>
<evidence type="ECO:0000256" key="1">
    <source>
        <dbReference type="ARBA" id="ARBA00010457"/>
    </source>
</evidence>
<dbReference type="STRING" id="34002.SAMN04489859_100623"/>
<evidence type="ECO:0000313" key="6">
    <source>
        <dbReference type="Proteomes" id="UP000199054"/>
    </source>
</evidence>
<keyword evidence="6" id="KW-1185">Reference proteome</keyword>
<dbReference type="PROSITE" id="PS00332">
    <property type="entry name" value="SOD_CU_ZN_2"/>
    <property type="match status" value="1"/>
</dbReference>
<keyword evidence="2" id="KW-0186">Copper</keyword>
<comment type="function">
    <text evidence="2">Destroys radicals which are normally produced within the cells and which are toxic to biological systems.</text>
</comment>
<evidence type="ECO:0000313" key="5">
    <source>
        <dbReference type="EMBL" id="SEN39695.1"/>
    </source>
</evidence>
<dbReference type="InterPro" id="IPR018152">
    <property type="entry name" value="SOD_Cu/Zn_BS"/>
</dbReference>
<organism evidence="5 6">
    <name type="scientific">Paracoccus alcaliphilus</name>
    <dbReference type="NCBI Taxonomy" id="34002"/>
    <lineage>
        <taxon>Bacteria</taxon>
        <taxon>Pseudomonadati</taxon>
        <taxon>Pseudomonadota</taxon>
        <taxon>Alphaproteobacteria</taxon>
        <taxon>Rhodobacterales</taxon>
        <taxon>Paracoccaceae</taxon>
        <taxon>Paracoccus</taxon>
    </lineage>
</organism>
<dbReference type="EMBL" id="FODE01000006">
    <property type="protein sequence ID" value="SEN39695.1"/>
    <property type="molecule type" value="Genomic_DNA"/>
</dbReference>
<evidence type="ECO:0000256" key="2">
    <source>
        <dbReference type="RuleBase" id="RU000393"/>
    </source>
</evidence>
<dbReference type="GO" id="GO:0004784">
    <property type="term" value="F:superoxide dismutase activity"/>
    <property type="evidence" value="ECO:0007669"/>
    <property type="project" value="UniProtKB-EC"/>
</dbReference>
<keyword evidence="2" id="KW-0862">Zinc</keyword>
<sequence>MNKYLIAFSLALAPALASAQDSTASFVDTEGSEVGTAQIQPTPNGVLFTVEVTGLPAEQWVGFHIHETGECDAATHHDSAGGHFNPGDVEHGYLSETGPHAGDMPNIWVDASGTARAQVLNTLVSAEGDNAISGRALMIHAGADDYASQPTGDAGDRLACAVIE</sequence>
<comment type="cofactor">
    <cofactor evidence="2">
        <name>Cu cation</name>
        <dbReference type="ChEBI" id="CHEBI:23378"/>
    </cofactor>
    <text evidence="2">Binds 1 copper ion per subunit.</text>
</comment>
<dbReference type="Proteomes" id="UP000199054">
    <property type="component" value="Unassembled WGS sequence"/>
</dbReference>
<feature type="domain" description="Superoxide dismutase copper/zinc binding" evidence="4">
    <location>
        <begin position="35"/>
        <end position="163"/>
    </location>
</feature>
<dbReference type="PRINTS" id="PR00068">
    <property type="entry name" value="CUZNDISMTASE"/>
</dbReference>
<evidence type="ECO:0000256" key="3">
    <source>
        <dbReference type="SAM" id="SignalP"/>
    </source>
</evidence>
<dbReference type="RefSeq" id="WP_090610938.1">
    <property type="nucleotide sequence ID" value="NZ_CP067124.1"/>
</dbReference>
<comment type="similarity">
    <text evidence="1 2">Belongs to the Cu-Zn superoxide dismutase family.</text>
</comment>
<dbReference type="AlphaFoldDB" id="A0A1H8G7H0"/>
<keyword evidence="2" id="KW-0479">Metal-binding</keyword>
<gene>
    <name evidence="5" type="ORF">SAMN04489859_100623</name>
</gene>
<dbReference type="Gene3D" id="2.60.40.200">
    <property type="entry name" value="Superoxide dismutase, copper/zinc binding domain"/>
    <property type="match status" value="1"/>
</dbReference>
<reference evidence="5 6" key="1">
    <citation type="submission" date="2016-10" db="EMBL/GenBank/DDBJ databases">
        <authorList>
            <person name="de Groot N.N."/>
        </authorList>
    </citation>
    <scope>NUCLEOTIDE SEQUENCE [LARGE SCALE GENOMIC DNA]</scope>
    <source>
        <strain evidence="5 6">DSM 8512</strain>
    </source>
</reference>
<dbReference type="EC" id="1.15.1.1" evidence="2"/>
<dbReference type="OrthoDB" id="5431326at2"/>
<comment type="catalytic activity">
    <reaction evidence="2">
        <text>2 superoxide + 2 H(+) = H2O2 + O2</text>
        <dbReference type="Rhea" id="RHEA:20696"/>
        <dbReference type="ChEBI" id="CHEBI:15378"/>
        <dbReference type="ChEBI" id="CHEBI:15379"/>
        <dbReference type="ChEBI" id="CHEBI:16240"/>
        <dbReference type="ChEBI" id="CHEBI:18421"/>
        <dbReference type="EC" id="1.15.1.1"/>
    </reaction>
</comment>
<evidence type="ECO:0000259" key="4">
    <source>
        <dbReference type="Pfam" id="PF00080"/>
    </source>
</evidence>
<dbReference type="InterPro" id="IPR036423">
    <property type="entry name" value="SOD-like_Cu/Zn_dom_sf"/>
</dbReference>
<dbReference type="SUPFAM" id="SSF49329">
    <property type="entry name" value="Cu,Zn superoxide dismutase-like"/>
    <property type="match status" value="1"/>
</dbReference>
<dbReference type="InterPro" id="IPR001424">
    <property type="entry name" value="SOD_Cu_Zn_dom"/>
</dbReference>
<dbReference type="CDD" id="cd00305">
    <property type="entry name" value="Cu-Zn_Superoxide_Dismutase"/>
    <property type="match status" value="1"/>
</dbReference>
<keyword evidence="2" id="KW-0560">Oxidoreductase</keyword>